<evidence type="ECO:0000313" key="3">
    <source>
        <dbReference type="Proteomes" id="UP000245764"/>
    </source>
</evidence>
<evidence type="ECO:0000259" key="1">
    <source>
        <dbReference type="Pfam" id="PF00155"/>
    </source>
</evidence>
<dbReference type="EMBL" id="LT854254">
    <property type="protein sequence ID" value="SMR45958.1"/>
    <property type="molecule type" value="Genomic_DNA"/>
</dbReference>
<dbReference type="Proteomes" id="UP000245764">
    <property type="component" value="Chromosome 2"/>
</dbReference>
<dbReference type="InterPro" id="IPR015421">
    <property type="entry name" value="PyrdxlP-dep_Trfase_major"/>
</dbReference>
<dbReference type="FunFam" id="3.40.640.10:FF:000080">
    <property type="entry name" value="Aminotransferase, putative"/>
    <property type="match status" value="1"/>
</dbReference>
<dbReference type="GO" id="GO:0047536">
    <property type="term" value="F:2-aminoadipate transaminase activity"/>
    <property type="evidence" value="ECO:0007669"/>
    <property type="project" value="TreeGrafter"/>
</dbReference>
<sequence>MSITLPLRLIRNLLWPDNNTRQATTNNMTPSEKEQINLLRGWPSRALLPLPLIRAAAATVLSDPTIAYDGLLYGPDEGYLPCREAVAAWLTTFYRPMHRIPADRICISGGASQNLGNILNVFTDPEYTRRVWFVTPAYMLAFRIFEDAGFAGKMRAVPEDEEGIDVEYLRREVRRSEEVARREGNVKPRFKPERKRAKVFKHVLYCVPSFSNPSSRTMSLTRRTELVRLAREFDMLVMCDDVYDMLQWPVDGEDLAAMETAHLPRLVDIDREIDDGAEREDADGFGNVVSNATFSKIAGPGMRVGWAEGTAKFAYGLGQAGVQRSGGAPCQLTSIYLTHLLTTGQLQNHIHAVLRPAYATRYKAMLTAIEIHLLPLGFTLPQPDRDVAGGYFLWLGLPGDMQATDLTTRCQKEENLIVAPGGLFQIPGDDAVLCAQNVRLCFAWEDDEKLVEGVRRIGEVATRLSKGIERASEEYVLVDGNGVIDASHVDATTHPGAA</sequence>
<dbReference type="InterPro" id="IPR004839">
    <property type="entry name" value="Aminotransferase_I/II_large"/>
</dbReference>
<dbReference type="InterPro" id="IPR015422">
    <property type="entry name" value="PyrdxlP-dep_Trfase_small"/>
</dbReference>
<feature type="domain" description="Aminotransferase class I/classII large" evidence="1">
    <location>
        <begin position="71"/>
        <end position="457"/>
    </location>
</feature>
<proteinExistence type="predicted"/>
<name>A0A2H1FXD3_ZYMTR</name>
<dbReference type="SUPFAM" id="SSF53383">
    <property type="entry name" value="PLP-dependent transferases"/>
    <property type="match status" value="1"/>
</dbReference>
<dbReference type="AlphaFoldDB" id="A0A2H1FXD3"/>
<dbReference type="Pfam" id="PF00155">
    <property type="entry name" value="Aminotran_1_2"/>
    <property type="match status" value="1"/>
</dbReference>
<dbReference type="Gene3D" id="3.40.640.10">
    <property type="entry name" value="Type I PLP-dependent aspartate aminotransferase-like (Major domain)"/>
    <property type="match status" value="1"/>
</dbReference>
<dbReference type="PANTHER" id="PTHR42858:SF1">
    <property type="entry name" value="LD15494P"/>
    <property type="match status" value="1"/>
</dbReference>
<evidence type="ECO:0000313" key="2">
    <source>
        <dbReference type="EMBL" id="SMR45958.1"/>
    </source>
</evidence>
<reference evidence="3" key="1">
    <citation type="submission" date="2017-05" db="EMBL/GenBank/DDBJ databases">
        <authorList>
            <person name="Song R."/>
            <person name="Chenine A.L."/>
            <person name="Ruprecht R.M."/>
        </authorList>
    </citation>
    <scope>NUCLEOTIDE SEQUENCE [LARGE SCALE GENOMIC DNA]</scope>
</reference>
<dbReference type="InterPro" id="IPR015424">
    <property type="entry name" value="PyrdxlP-dep_Trfase"/>
</dbReference>
<dbReference type="Gene3D" id="3.90.1150.10">
    <property type="entry name" value="Aspartate Aminotransferase, domain 1"/>
    <property type="match status" value="1"/>
</dbReference>
<dbReference type="GO" id="GO:0030170">
    <property type="term" value="F:pyridoxal phosphate binding"/>
    <property type="evidence" value="ECO:0007669"/>
    <property type="project" value="InterPro"/>
</dbReference>
<accession>A0A2H1FXD3</accession>
<dbReference type="PANTHER" id="PTHR42858">
    <property type="entry name" value="AMINOTRANSFERASE"/>
    <property type="match status" value="1"/>
</dbReference>
<protein>
    <recommendedName>
        <fullName evidence="1">Aminotransferase class I/classII large domain-containing protein</fullName>
    </recommendedName>
</protein>
<gene>
    <name evidence="2" type="ORF">ZT1E4_G2576</name>
</gene>
<organism evidence="2 3">
    <name type="scientific">Zymoseptoria tritici ST99CH_1E4</name>
    <dbReference type="NCBI Taxonomy" id="1276532"/>
    <lineage>
        <taxon>Eukaryota</taxon>
        <taxon>Fungi</taxon>
        <taxon>Dikarya</taxon>
        <taxon>Ascomycota</taxon>
        <taxon>Pezizomycotina</taxon>
        <taxon>Dothideomycetes</taxon>
        <taxon>Dothideomycetidae</taxon>
        <taxon>Mycosphaerellales</taxon>
        <taxon>Mycosphaerellaceae</taxon>
        <taxon>Zymoseptoria</taxon>
    </lineage>
</organism>
<dbReference type="CDD" id="cd00609">
    <property type="entry name" value="AAT_like"/>
    <property type="match status" value="1"/>
</dbReference>